<dbReference type="PANTHER" id="PTHR42832:SF2">
    <property type="entry name" value="ASPARTATE TRANSAMINASE"/>
    <property type="match status" value="1"/>
</dbReference>
<dbReference type="InterPro" id="IPR015424">
    <property type="entry name" value="PyrdxlP-dep_Trfase"/>
</dbReference>
<dbReference type="AlphaFoldDB" id="A0AB37USL2"/>
<dbReference type="EMBL" id="RSCK01000002">
    <property type="protein sequence ID" value="RUT14416.1"/>
    <property type="molecule type" value="Genomic_DNA"/>
</dbReference>
<dbReference type="Pfam" id="PF00155">
    <property type="entry name" value="Aminotran_1_2"/>
    <property type="match status" value="1"/>
</dbReference>
<dbReference type="SUPFAM" id="SSF53383">
    <property type="entry name" value="PLP-dependent transferases"/>
    <property type="match status" value="1"/>
</dbReference>
<comment type="caution">
    <text evidence="5">The sequence shown here is derived from an EMBL/GenBank/DDBJ whole genome shotgun (WGS) entry which is preliminary data.</text>
</comment>
<dbReference type="GO" id="GO:0008483">
    <property type="term" value="F:transaminase activity"/>
    <property type="evidence" value="ECO:0007669"/>
    <property type="project" value="UniProtKB-KW"/>
</dbReference>
<dbReference type="InterPro" id="IPR050881">
    <property type="entry name" value="LL-DAP_aminotransferase"/>
</dbReference>
<dbReference type="CDD" id="cd00609">
    <property type="entry name" value="AAT_like"/>
    <property type="match status" value="1"/>
</dbReference>
<evidence type="ECO:0000256" key="2">
    <source>
        <dbReference type="ARBA" id="ARBA00022576"/>
    </source>
</evidence>
<comment type="cofactor">
    <cofactor evidence="1">
        <name>pyridoxal 5'-phosphate</name>
        <dbReference type="ChEBI" id="CHEBI:597326"/>
    </cofactor>
</comment>
<feature type="domain" description="Aminotransferase class I/classII large" evidence="4">
    <location>
        <begin position="42"/>
        <end position="440"/>
    </location>
</feature>
<keyword evidence="2 5" id="KW-0032">Aminotransferase</keyword>
<reference evidence="5 6" key="1">
    <citation type="journal article" date="2019" name="Genome Biol. Evol.">
        <title>Day and night: Metabolic profiles and evolutionary relationships of six axenic non-marine cyanobacteria.</title>
        <authorList>
            <person name="Will S.E."/>
            <person name="Henke P."/>
            <person name="Boedeker C."/>
            <person name="Huang S."/>
            <person name="Brinkmann H."/>
            <person name="Rohde M."/>
            <person name="Jarek M."/>
            <person name="Friedl T."/>
            <person name="Seufert S."/>
            <person name="Schumacher M."/>
            <person name="Overmann J."/>
            <person name="Neumann-Schaal M."/>
            <person name="Petersen J."/>
        </authorList>
    </citation>
    <scope>NUCLEOTIDE SEQUENCE [LARGE SCALE GENOMIC DNA]</scope>
    <source>
        <strain evidence="5 6">SAG 39.79</strain>
    </source>
</reference>
<dbReference type="GO" id="GO:0030170">
    <property type="term" value="F:pyridoxal phosphate binding"/>
    <property type="evidence" value="ECO:0007669"/>
    <property type="project" value="InterPro"/>
</dbReference>
<accession>A0AB37USL2</accession>
<dbReference type="PANTHER" id="PTHR42832">
    <property type="entry name" value="AMINO ACID AMINOTRANSFERASE"/>
    <property type="match status" value="1"/>
</dbReference>
<dbReference type="Gene3D" id="3.40.640.10">
    <property type="entry name" value="Type I PLP-dependent aspartate aminotransferase-like (Major domain)"/>
    <property type="match status" value="2"/>
</dbReference>
<evidence type="ECO:0000259" key="4">
    <source>
        <dbReference type="Pfam" id="PF00155"/>
    </source>
</evidence>
<dbReference type="InterPro" id="IPR015421">
    <property type="entry name" value="PyrdxlP-dep_Trfase_major"/>
</dbReference>
<keyword evidence="6" id="KW-1185">Reference proteome</keyword>
<evidence type="ECO:0000313" key="6">
    <source>
        <dbReference type="Proteomes" id="UP000282574"/>
    </source>
</evidence>
<proteinExistence type="predicted"/>
<dbReference type="NCBIfam" id="NF005613">
    <property type="entry name" value="PRK07366.1"/>
    <property type="match status" value="1"/>
</dbReference>
<organism evidence="5 6">
    <name type="scientific">Chroococcidiopsis cubana SAG 39.79</name>
    <dbReference type="NCBI Taxonomy" id="388085"/>
    <lineage>
        <taxon>Bacteria</taxon>
        <taxon>Bacillati</taxon>
        <taxon>Cyanobacteriota</taxon>
        <taxon>Cyanophyceae</taxon>
        <taxon>Chroococcidiopsidales</taxon>
        <taxon>Chroococcidiopsidaceae</taxon>
        <taxon>Chroococcidiopsis</taxon>
    </lineage>
</organism>
<evidence type="ECO:0000256" key="1">
    <source>
        <dbReference type="ARBA" id="ARBA00001933"/>
    </source>
</evidence>
<evidence type="ECO:0000313" key="5">
    <source>
        <dbReference type="EMBL" id="RUT14416.1"/>
    </source>
</evidence>
<gene>
    <name evidence="5" type="ORF">DSM107010_04470</name>
</gene>
<dbReference type="InterPro" id="IPR004839">
    <property type="entry name" value="Aminotransferase_I/II_large"/>
</dbReference>
<sequence>MRLYLTPQKIMQFANRLECLKANVFADMDRAKARAILAGRDAIDLSLGSADLSAEAHVTEAIAQSLHDPKTHGYLLFHGTQNFRQAAAQWYEQKFGIAVDPQTEVLPLIGSQEGTAHLPLAILNPGDFALLLDPGYPSHAGGVYLASGQIYPMPLLAENNFLPVLADIPAPVLAQARMMVLSYPHNPTTAVAPLSFFREAVAFCQQHDLVLVHDFPYVDLVFEDLGSRKQGAGSRTELRELRELRRLGEQLQVTSHKSQLIPNSEFRIPNSPLAPSILQADPEKSVSIEFFTLSKSYNMGGFRVGYAIGNSQLIAALRQVKAAVDFNQYRGILNGAIAALSGDQTGVQRMVETFRQRRDRFVNALHRIGWQVSIPEATMYIWAKLPVPWDRDSVSFCTQLVEATGVAVSPGAGFGKSGEGYVRFALVQSPDVLETVVDRIAQFLND</sequence>
<protein>
    <submittedName>
        <fullName evidence="5">Succinyldiaminopimelate aminotransferase</fullName>
    </submittedName>
</protein>
<evidence type="ECO:0000256" key="3">
    <source>
        <dbReference type="ARBA" id="ARBA00022679"/>
    </source>
</evidence>
<dbReference type="Proteomes" id="UP000282574">
    <property type="component" value="Unassembled WGS sequence"/>
</dbReference>
<keyword evidence="3" id="KW-0808">Transferase</keyword>
<name>A0AB37USL2_9CYAN</name>